<organism evidence="7 8">
    <name type="scientific">Sinosporangium album</name>
    <dbReference type="NCBI Taxonomy" id="504805"/>
    <lineage>
        <taxon>Bacteria</taxon>
        <taxon>Bacillati</taxon>
        <taxon>Actinomycetota</taxon>
        <taxon>Actinomycetes</taxon>
        <taxon>Streptosporangiales</taxon>
        <taxon>Streptosporangiaceae</taxon>
        <taxon>Sinosporangium</taxon>
    </lineage>
</organism>
<protein>
    <submittedName>
        <fullName evidence="7">RNA polymerase sigma-70 factor, ECF subfamily</fullName>
    </submittedName>
</protein>
<keyword evidence="3" id="KW-0731">Sigma factor</keyword>
<dbReference type="InterPro" id="IPR013325">
    <property type="entry name" value="RNA_pol_sigma_r2"/>
</dbReference>
<dbReference type="InterPro" id="IPR039425">
    <property type="entry name" value="RNA_pol_sigma-70-like"/>
</dbReference>
<evidence type="ECO:0000313" key="8">
    <source>
        <dbReference type="Proteomes" id="UP000198923"/>
    </source>
</evidence>
<dbReference type="Gene3D" id="1.10.1740.10">
    <property type="match status" value="1"/>
</dbReference>
<evidence type="ECO:0000313" key="7">
    <source>
        <dbReference type="EMBL" id="SDG27609.1"/>
    </source>
</evidence>
<dbReference type="PANTHER" id="PTHR43133:SF61">
    <property type="entry name" value="ECF RNA POLYMERASE SIGMA FACTOR SIGC"/>
    <property type="match status" value="1"/>
</dbReference>
<dbReference type="InterPro" id="IPR013249">
    <property type="entry name" value="RNA_pol_sigma70_r4_t2"/>
</dbReference>
<evidence type="ECO:0000259" key="6">
    <source>
        <dbReference type="Pfam" id="PF08281"/>
    </source>
</evidence>
<dbReference type="GO" id="GO:0006352">
    <property type="term" value="P:DNA-templated transcription initiation"/>
    <property type="evidence" value="ECO:0007669"/>
    <property type="project" value="InterPro"/>
</dbReference>
<dbReference type="Pfam" id="PF04542">
    <property type="entry name" value="Sigma70_r2"/>
    <property type="match status" value="1"/>
</dbReference>
<evidence type="ECO:0000256" key="2">
    <source>
        <dbReference type="ARBA" id="ARBA00023015"/>
    </source>
</evidence>
<name>A0A1G7SYV7_9ACTN</name>
<proteinExistence type="inferred from homology"/>
<dbReference type="InterPro" id="IPR013324">
    <property type="entry name" value="RNA_pol_sigma_r3/r4-like"/>
</dbReference>
<comment type="similarity">
    <text evidence="1">Belongs to the sigma-70 factor family. ECF subfamily.</text>
</comment>
<evidence type="ECO:0000256" key="1">
    <source>
        <dbReference type="ARBA" id="ARBA00010641"/>
    </source>
</evidence>
<gene>
    <name evidence="7" type="ORF">SAMN05421505_1034</name>
</gene>
<keyword evidence="8" id="KW-1185">Reference proteome</keyword>
<keyword evidence="4" id="KW-0804">Transcription</keyword>
<feature type="domain" description="RNA polymerase sigma-70 region 2" evidence="5">
    <location>
        <begin position="48"/>
        <end position="105"/>
    </location>
</feature>
<dbReference type="Proteomes" id="UP000198923">
    <property type="component" value="Unassembled WGS sequence"/>
</dbReference>
<dbReference type="Gene3D" id="1.10.10.10">
    <property type="entry name" value="Winged helix-like DNA-binding domain superfamily/Winged helix DNA-binding domain"/>
    <property type="match status" value="1"/>
</dbReference>
<dbReference type="EMBL" id="FNCN01000003">
    <property type="protein sequence ID" value="SDG27609.1"/>
    <property type="molecule type" value="Genomic_DNA"/>
</dbReference>
<dbReference type="InterPro" id="IPR014284">
    <property type="entry name" value="RNA_pol_sigma-70_dom"/>
</dbReference>
<dbReference type="STRING" id="504805.SAMN05421505_1034"/>
<evidence type="ECO:0000256" key="4">
    <source>
        <dbReference type="ARBA" id="ARBA00023163"/>
    </source>
</evidence>
<dbReference type="SUPFAM" id="SSF88659">
    <property type="entry name" value="Sigma3 and sigma4 domains of RNA polymerase sigma factors"/>
    <property type="match status" value="1"/>
</dbReference>
<dbReference type="InterPro" id="IPR007627">
    <property type="entry name" value="RNA_pol_sigma70_r2"/>
</dbReference>
<reference evidence="7 8" key="1">
    <citation type="submission" date="2016-10" db="EMBL/GenBank/DDBJ databases">
        <authorList>
            <person name="de Groot N.N."/>
        </authorList>
    </citation>
    <scope>NUCLEOTIDE SEQUENCE [LARGE SCALE GENOMIC DNA]</scope>
    <source>
        <strain evidence="7 8">CPCC 201354</strain>
    </source>
</reference>
<dbReference type="GO" id="GO:0016987">
    <property type="term" value="F:sigma factor activity"/>
    <property type="evidence" value="ECO:0007669"/>
    <property type="project" value="UniProtKB-KW"/>
</dbReference>
<evidence type="ECO:0000256" key="3">
    <source>
        <dbReference type="ARBA" id="ARBA00023082"/>
    </source>
</evidence>
<accession>A0A1G7SYV7</accession>
<dbReference type="Pfam" id="PF08281">
    <property type="entry name" value="Sigma70_r4_2"/>
    <property type="match status" value="1"/>
</dbReference>
<sequence>MSTAVCDRLTGKNIGNLDDQYLTVLALAARDGDPERVEAFTRAVYMDVLRFVAYLGGAQTAEDLTQETFARMLSSLPRFAGRSSARTWLLSIARRVVVDRFRHAAARPAVADLFDWESAVERTGSRGWIGEEEGVVLADLLARVPAEQRRAFVLTQVAGLPYAEAARMIGCPVGTVRSRVARARRHLIESLHAAERQG</sequence>
<dbReference type="RefSeq" id="WP_093168206.1">
    <property type="nucleotide sequence ID" value="NZ_FNCN01000003.1"/>
</dbReference>
<feature type="domain" description="RNA polymerase sigma factor 70 region 4 type 2" evidence="6">
    <location>
        <begin position="137"/>
        <end position="187"/>
    </location>
</feature>
<dbReference type="InterPro" id="IPR036388">
    <property type="entry name" value="WH-like_DNA-bd_sf"/>
</dbReference>
<dbReference type="PANTHER" id="PTHR43133">
    <property type="entry name" value="RNA POLYMERASE ECF-TYPE SIGMA FACTO"/>
    <property type="match status" value="1"/>
</dbReference>
<dbReference type="OrthoDB" id="3821507at2"/>
<dbReference type="SUPFAM" id="SSF88946">
    <property type="entry name" value="Sigma2 domain of RNA polymerase sigma factors"/>
    <property type="match status" value="1"/>
</dbReference>
<dbReference type="AlphaFoldDB" id="A0A1G7SYV7"/>
<dbReference type="GO" id="GO:0003677">
    <property type="term" value="F:DNA binding"/>
    <property type="evidence" value="ECO:0007669"/>
    <property type="project" value="InterPro"/>
</dbReference>
<keyword evidence="2" id="KW-0805">Transcription regulation</keyword>
<evidence type="ECO:0000259" key="5">
    <source>
        <dbReference type="Pfam" id="PF04542"/>
    </source>
</evidence>
<dbReference type="NCBIfam" id="TIGR02937">
    <property type="entry name" value="sigma70-ECF"/>
    <property type="match status" value="1"/>
</dbReference>